<keyword evidence="3" id="KW-1185">Reference proteome</keyword>
<feature type="compositionally biased region" description="Polar residues" evidence="1">
    <location>
        <begin position="21"/>
        <end position="38"/>
    </location>
</feature>
<feature type="compositionally biased region" description="Polar residues" evidence="1">
    <location>
        <begin position="467"/>
        <end position="478"/>
    </location>
</feature>
<reference evidence="2 3" key="1">
    <citation type="journal article" date="2016" name="Mol. Biol. Evol.">
        <title>Comparative Genomics of Early-Diverging Mushroom-Forming Fungi Provides Insights into the Origins of Lignocellulose Decay Capabilities.</title>
        <authorList>
            <person name="Nagy L.G."/>
            <person name="Riley R."/>
            <person name="Tritt A."/>
            <person name="Adam C."/>
            <person name="Daum C."/>
            <person name="Floudas D."/>
            <person name="Sun H."/>
            <person name="Yadav J.S."/>
            <person name="Pangilinan J."/>
            <person name="Larsson K.H."/>
            <person name="Matsuura K."/>
            <person name="Barry K."/>
            <person name="Labutti K."/>
            <person name="Kuo R."/>
            <person name="Ohm R.A."/>
            <person name="Bhattacharya S.S."/>
            <person name="Shirouzu T."/>
            <person name="Yoshinaga Y."/>
            <person name="Martin F.M."/>
            <person name="Grigoriev I.V."/>
            <person name="Hibbett D.S."/>
        </authorList>
    </citation>
    <scope>NUCLEOTIDE SEQUENCE [LARGE SCALE GENOMIC DNA]</scope>
    <source>
        <strain evidence="2 3">CBS 109695</strain>
    </source>
</reference>
<accession>A0A166AUZ4</accession>
<feature type="compositionally biased region" description="Polar residues" evidence="1">
    <location>
        <begin position="77"/>
        <end position="92"/>
    </location>
</feature>
<protein>
    <submittedName>
        <fullName evidence="2">Uncharacterized protein</fullName>
    </submittedName>
</protein>
<feature type="region of interest" description="Disordered" evidence="1">
    <location>
        <begin position="453"/>
        <end position="478"/>
    </location>
</feature>
<feature type="compositionally biased region" description="Basic residues" evidence="1">
    <location>
        <begin position="176"/>
        <end position="189"/>
    </location>
</feature>
<feature type="compositionally biased region" description="Acidic residues" evidence="1">
    <location>
        <begin position="138"/>
        <end position="147"/>
    </location>
</feature>
<feature type="compositionally biased region" description="Polar residues" evidence="1">
    <location>
        <begin position="101"/>
        <end position="112"/>
    </location>
</feature>
<feature type="region of interest" description="Disordered" evidence="1">
    <location>
        <begin position="1"/>
        <end position="227"/>
    </location>
</feature>
<organism evidence="2 3">
    <name type="scientific">Athelia psychrophila</name>
    <dbReference type="NCBI Taxonomy" id="1759441"/>
    <lineage>
        <taxon>Eukaryota</taxon>
        <taxon>Fungi</taxon>
        <taxon>Dikarya</taxon>
        <taxon>Basidiomycota</taxon>
        <taxon>Agaricomycotina</taxon>
        <taxon>Agaricomycetes</taxon>
        <taxon>Agaricomycetidae</taxon>
        <taxon>Atheliales</taxon>
        <taxon>Atheliaceae</taxon>
        <taxon>Athelia</taxon>
    </lineage>
</organism>
<sequence>MSDHDSFDSQDEDPALETRRSPSGTNDGNNTKSQNRNSFQDDSKSNGKGSRHGFDSEASKSDEDWDSEPLELEPELQTIQDRLQASKPSQSGFKIVIRAPRSTNNLLPPSTSLKRKSTALDEGVSAAKHKHKSRNETEPDSESDSETDTVQQAPVKRGPGRPRKDPAAKEVAGTKSKSKSKHKSKRRKVVMLAAGSDIEGDSEMNTVQRAPAKRGPGRPRKDPAAKKIAKRTSFIVPCYVSVPQAPNFIAGKTVKGDKYVKRPSETVGPFDLTSKTKFRSFLNEIASLANIEAEKINSPTSGMKWGVGKPGSMPLSDRRGYKTMLSQISARKDIDQVMIFITLPPSCTAHQEKENIGLDDGRMGRPGRDGTMYGQKLALDDQLKPIIEGLLETYPEGACHEHPGIRCFVSTVQGWHFDLNVSARLKVWAHAILRKQTDDTRVPLGSSFFQANDRIKDSDNRAGLPSTPRTPSNQKFSPFVSSWGPPSGYSSFQSPGYTPHGFPGFPSYGYASPSPHNPQPGYNPMFTQFPQWPGGHPAPTQTSFGPQDTLPSFEPAQTKDDIQSWCRQYGLGEDEYKALKALGFKVGDILNTVPDGVWGQANVLPLCRLRILAAYEASTAPQS</sequence>
<feature type="compositionally biased region" description="Polar residues" evidence="1">
    <location>
        <begin position="539"/>
        <end position="550"/>
    </location>
</feature>
<feature type="compositionally biased region" description="Basic and acidic residues" evidence="1">
    <location>
        <begin position="52"/>
        <end position="62"/>
    </location>
</feature>
<evidence type="ECO:0000256" key="1">
    <source>
        <dbReference type="SAM" id="MobiDB-lite"/>
    </source>
</evidence>
<dbReference type="EMBL" id="KV417654">
    <property type="protein sequence ID" value="KZP11983.1"/>
    <property type="molecule type" value="Genomic_DNA"/>
</dbReference>
<feature type="compositionally biased region" description="Acidic residues" evidence="1">
    <location>
        <begin position="63"/>
        <end position="74"/>
    </location>
</feature>
<gene>
    <name evidence="2" type="ORF">FIBSPDRAFT_898566</name>
</gene>
<dbReference type="AlphaFoldDB" id="A0A166AUZ4"/>
<evidence type="ECO:0000313" key="3">
    <source>
        <dbReference type="Proteomes" id="UP000076532"/>
    </source>
</evidence>
<feature type="region of interest" description="Disordered" evidence="1">
    <location>
        <begin position="534"/>
        <end position="557"/>
    </location>
</feature>
<dbReference type="OrthoDB" id="2625485at2759"/>
<dbReference type="Proteomes" id="UP000076532">
    <property type="component" value="Unassembled WGS sequence"/>
</dbReference>
<evidence type="ECO:0000313" key="2">
    <source>
        <dbReference type="EMBL" id="KZP11983.1"/>
    </source>
</evidence>
<name>A0A166AUZ4_9AGAM</name>
<proteinExistence type="predicted"/>